<evidence type="ECO:0000256" key="1">
    <source>
        <dbReference type="SAM" id="MobiDB-lite"/>
    </source>
</evidence>
<dbReference type="EMBL" id="JASATX010000001">
    <property type="protein sequence ID" value="MDI2097810.1"/>
    <property type="molecule type" value="Genomic_DNA"/>
</dbReference>
<accession>A0AAW6T6T4</accession>
<comment type="caution">
    <text evidence="2">The sequence shown here is derived from an EMBL/GenBank/DDBJ whole genome shotgun (WGS) entry which is preliminary data.</text>
</comment>
<evidence type="ECO:0000313" key="3">
    <source>
        <dbReference type="Proteomes" id="UP001321506"/>
    </source>
</evidence>
<sequence>MSVTVSQALRRRRSRTDRLASSVGRTMIRWGAALAARSLPNASQHERAIVRERTLLAHERRVDQLRGPGIRA</sequence>
<protein>
    <submittedName>
        <fullName evidence="2">Uncharacterized protein</fullName>
    </submittedName>
</protein>
<dbReference type="Proteomes" id="UP001321506">
    <property type="component" value="Unassembled WGS sequence"/>
</dbReference>
<keyword evidence="3" id="KW-1185">Reference proteome</keyword>
<reference evidence="2 3" key="1">
    <citation type="submission" date="2023-04" db="EMBL/GenBank/DDBJ databases">
        <title>Klugiella caeni sp. nov. isolated from the sludge of biochemical tank.</title>
        <authorList>
            <person name="Geng K."/>
        </authorList>
    </citation>
    <scope>NUCLEOTIDE SEQUENCE [LARGE SCALE GENOMIC DNA]</scope>
    <source>
        <strain evidence="2 3">YN-L-19</strain>
    </source>
</reference>
<evidence type="ECO:0000313" key="2">
    <source>
        <dbReference type="EMBL" id="MDI2097810.1"/>
    </source>
</evidence>
<name>A0AAW6T6T4_9MICO</name>
<dbReference type="AlphaFoldDB" id="A0AAW6T6T4"/>
<feature type="region of interest" description="Disordered" evidence="1">
    <location>
        <begin position="1"/>
        <end position="20"/>
    </location>
</feature>
<gene>
    <name evidence="2" type="ORF">QF206_02360</name>
</gene>
<proteinExistence type="predicted"/>
<organism evidence="2 3">
    <name type="scientific">Ruicaihuangia caeni</name>
    <dbReference type="NCBI Taxonomy" id="3042517"/>
    <lineage>
        <taxon>Bacteria</taxon>
        <taxon>Bacillati</taxon>
        <taxon>Actinomycetota</taxon>
        <taxon>Actinomycetes</taxon>
        <taxon>Micrococcales</taxon>
        <taxon>Microbacteriaceae</taxon>
        <taxon>Ruicaihuangia</taxon>
    </lineage>
</organism>
<dbReference type="RefSeq" id="WP_281487590.1">
    <property type="nucleotide sequence ID" value="NZ_JASATX010000001.1"/>
</dbReference>